<dbReference type="PANTHER" id="PTHR41517:SF1">
    <property type="entry name" value="CUPIN"/>
    <property type="match status" value="1"/>
</dbReference>
<evidence type="ECO:0000313" key="2">
    <source>
        <dbReference type="Proteomes" id="UP000539985"/>
    </source>
</evidence>
<protein>
    <recommendedName>
        <fullName evidence="3">Gentisate 1,2-dioxygenase</fullName>
    </recommendedName>
</protein>
<evidence type="ECO:0000313" key="1">
    <source>
        <dbReference type="EMBL" id="NWB95690.1"/>
    </source>
</evidence>
<dbReference type="PANTHER" id="PTHR41517">
    <property type="entry name" value="1,2-DIOXYGENASE PROTEIN-RELATED"/>
    <property type="match status" value="1"/>
</dbReference>
<sequence>MSTSYLSPSIIDSRTFRPRDNEMWPAHIVKAAAITEAVETLKLGAAGSNGRREGLIAHPASREPGIGLAPSTAVSYGVLLPGEKTQPRRTNASSFSIGIEGSAVAYVDDRKFSIAKWDGWNTPGMRIEVLENKTDKPFIYVTYSNAPFLQKLEVFYEEYNPPEASHISQTPEFADKLAKRARAKDMAGKPRVVGDTGAMLLPYEHLIDPDFIESRALHWRWEDVAPHMGLVRSLSQGYNGRPLWCLYNSATGSRNGTTFSFFATMTSAAPNFIGPVHRHVSSAINLILEGSGWSIVNGERIEWEAGDIMLSAPGWSPHGHAFGPQGAIVLTIQDHPLHIGAESLIWQEDLKNGPILSLGAQAGFETNISEFRKAE</sequence>
<dbReference type="InterPro" id="IPR014710">
    <property type="entry name" value="RmlC-like_jellyroll"/>
</dbReference>
<dbReference type="Gene3D" id="2.60.120.10">
    <property type="entry name" value="Jelly Rolls"/>
    <property type="match status" value="2"/>
</dbReference>
<comment type="caution">
    <text evidence="1">The sequence shown here is derived from an EMBL/GenBank/DDBJ whole genome shotgun (WGS) entry which is preliminary data.</text>
</comment>
<accession>A0A7Y7X9D6</accession>
<name>A0A7Y7X9D6_9PSED</name>
<dbReference type="RefSeq" id="WP_177100900.1">
    <property type="nucleotide sequence ID" value="NZ_JACAOS010000021.1"/>
</dbReference>
<evidence type="ECO:0008006" key="3">
    <source>
        <dbReference type="Google" id="ProtNLM"/>
    </source>
</evidence>
<dbReference type="AlphaFoldDB" id="A0A7Y7X9D6"/>
<reference evidence="1 2" key="1">
    <citation type="submission" date="2020-04" db="EMBL/GenBank/DDBJ databases">
        <title>Molecular characterization of pseudomonads from Agaricus bisporus reveal novel blotch 2 pathogens in Western Europe.</title>
        <authorList>
            <person name="Taparia T."/>
            <person name="Krijger M."/>
            <person name="Haynes E."/>
            <person name="Elpinstone J.G."/>
            <person name="Noble R."/>
            <person name="Van Der Wolf J."/>
        </authorList>
    </citation>
    <scope>NUCLEOTIDE SEQUENCE [LARGE SCALE GENOMIC DNA]</scope>
    <source>
        <strain evidence="1 2">H7001</strain>
    </source>
</reference>
<dbReference type="InterPro" id="IPR047183">
    <property type="entry name" value="GDO-like"/>
</dbReference>
<organism evidence="1 2">
    <name type="scientific">Pseudomonas gingeri</name>
    <dbReference type="NCBI Taxonomy" id="117681"/>
    <lineage>
        <taxon>Bacteria</taxon>
        <taxon>Pseudomonadati</taxon>
        <taxon>Pseudomonadota</taxon>
        <taxon>Gammaproteobacteria</taxon>
        <taxon>Pseudomonadales</taxon>
        <taxon>Pseudomonadaceae</taxon>
        <taxon>Pseudomonas</taxon>
    </lineage>
</organism>
<dbReference type="InterPro" id="IPR011051">
    <property type="entry name" value="RmlC_Cupin_sf"/>
</dbReference>
<dbReference type="Proteomes" id="UP000539985">
    <property type="component" value="Unassembled WGS sequence"/>
</dbReference>
<dbReference type="GO" id="GO:0051213">
    <property type="term" value="F:dioxygenase activity"/>
    <property type="evidence" value="ECO:0007669"/>
    <property type="project" value="InterPro"/>
</dbReference>
<gene>
    <name evidence="1" type="ORF">HX882_07290</name>
</gene>
<proteinExistence type="predicted"/>
<dbReference type="EMBL" id="JACAQB010000004">
    <property type="protein sequence ID" value="NWB95690.1"/>
    <property type="molecule type" value="Genomic_DNA"/>
</dbReference>
<dbReference type="SUPFAM" id="SSF51182">
    <property type="entry name" value="RmlC-like cupins"/>
    <property type="match status" value="1"/>
</dbReference>